<evidence type="ECO:0000256" key="1">
    <source>
        <dbReference type="SAM" id="MobiDB-lite"/>
    </source>
</evidence>
<accession>A0ABN2G1T5</accession>
<organism evidence="2 3">
    <name type="scientific">Fodinicola feengrottensis</name>
    <dbReference type="NCBI Taxonomy" id="435914"/>
    <lineage>
        <taxon>Bacteria</taxon>
        <taxon>Bacillati</taxon>
        <taxon>Actinomycetota</taxon>
        <taxon>Actinomycetes</taxon>
        <taxon>Mycobacteriales</taxon>
        <taxon>Fodinicola</taxon>
    </lineage>
</organism>
<comment type="caution">
    <text evidence="2">The sequence shown here is derived from an EMBL/GenBank/DDBJ whole genome shotgun (WGS) entry which is preliminary data.</text>
</comment>
<sequence>MPARYLDVDPDAVGTAGRTTASTSTDWESWASHVDGQLRGAAEQASDPVVTPAFEDHLCTWNPRIQSMARNVDALGTNAVSASNVVANADSTSTTTLTTTGAAAHGLSSVLSRPIAQ</sequence>
<reference evidence="2 3" key="1">
    <citation type="journal article" date="2019" name="Int. J. Syst. Evol. Microbiol.">
        <title>The Global Catalogue of Microorganisms (GCM) 10K type strain sequencing project: providing services to taxonomists for standard genome sequencing and annotation.</title>
        <authorList>
            <consortium name="The Broad Institute Genomics Platform"/>
            <consortium name="The Broad Institute Genome Sequencing Center for Infectious Disease"/>
            <person name="Wu L."/>
            <person name="Ma J."/>
        </authorList>
    </citation>
    <scope>NUCLEOTIDE SEQUENCE [LARGE SCALE GENOMIC DNA]</scope>
    <source>
        <strain evidence="2 3">JCM 14718</strain>
    </source>
</reference>
<protein>
    <submittedName>
        <fullName evidence="2">Uncharacterized protein</fullName>
    </submittedName>
</protein>
<evidence type="ECO:0000313" key="3">
    <source>
        <dbReference type="Proteomes" id="UP001500618"/>
    </source>
</evidence>
<dbReference type="RefSeq" id="WP_163573716.1">
    <property type="nucleotide sequence ID" value="NZ_BAAANY010000004.1"/>
</dbReference>
<dbReference type="EMBL" id="BAAANY010000004">
    <property type="protein sequence ID" value="GAA1663860.1"/>
    <property type="molecule type" value="Genomic_DNA"/>
</dbReference>
<dbReference type="Proteomes" id="UP001500618">
    <property type="component" value="Unassembled WGS sequence"/>
</dbReference>
<feature type="compositionally biased region" description="Low complexity" evidence="1">
    <location>
        <begin position="14"/>
        <end position="25"/>
    </location>
</feature>
<proteinExistence type="predicted"/>
<feature type="region of interest" description="Disordered" evidence="1">
    <location>
        <begin position="1"/>
        <end position="28"/>
    </location>
</feature>
<name>A0ABN2G1T5_9ACTN</name>
<keyword evidence="3" id="KW-1185">Reference proteome</keyword>
<gene>
    <name evidence="2" type="ORF">GCM10009765_11650</name>
</gene>
<evidence type="ECO:0000313" key="2">
    <source>
        <dbReference type="EMBL" id="GAA1663860.1"/>
    </source>
</evidence>